<feature type="transmembrane region" description="Helical" evidence="2">
    <location>
        <begin position="44"/>
        <end position="65"/>
    </location>
</feature>
<proteinExistence type="predicted"/>
<evidence type="ECO:0000256" key="2">
    <source>
        <dbReference type="SAM" id="Phobius"/>
    </source>
</evidence>
<protein>
    <submittedName>
        <fullName evidence="4">LysM repeat protein</fullName>
    </submittedName>
</protein>
<dbReference type="AlphaFoldDB" id="A0A7W7YJ17"/>
<keyword evidence="2" id="KW-0472">Membrane</keyword>
<dbReference type="PANTHER" id="PTHR33734:SF22">
    <property type="entry name" value="MEMBRANE-BOUND LYTIC MUREIN TRANSGLYCOSYLASE D"/>
    <property type="match status" value="1"/>
</dbReference>
<dbReference type="Proteomes" id="UP000534294">
    <property type="component" value="Unassembled WGS sequence"/>
</dbReference>
<sequence length="367" mass="39085">MSKKKKDKLLLNLLEGERYKHRVAMVTDEGAFNQHEPNSNMARMFVVMLLIHVVVIGGIIIYDFMNGEEAPTTALAENYNKPAPASVLPGASVDLGLVTDKSLEEYSTYAWMSGDSIPSVAKKLEVSEEVLIKLNKLDEGRQIKINDVIRYPMRPVVKAVGISVAGANGEIAQPAAPTASLAEAQVPINLALPGESGFSFSPTIENELTPAPTVAPTAASGMQVQDSPPPAVSKEASGTPVIVELPQTSAPKIEEAPPAPPAPAPQPVVKKEVEKEVPKAIPVPRQPEPKPAPVVEKAPVKKIADAPPPAKKEPTKATAGSHIVQSGETLYRIASKHGISVKALQEANKNTRPEALKIGMKLVIPRK</sequence>
<name>A0A7W7YJ17_9BACT</name>
<dbReference type="RefSeq" id="WP_184206585.1">
    <property type="nucleotide sequence ID" value="NZ_JACHIF010000002.1"/>
</dbReference>
<dbReference type="InterPro" id="IPR018392">
    <property type="entry name" value="LysM"/>
</dbReference>
<dbReference type="Gene3D" id="3.10.350.10">
    <property type="entry name" value="LysM domain"/>
    <property type="match status" value="1"/>
</dbReference>
<dbReference type="PROSITE" id="PS51782">
    <property type="entry name" value="LYSM"/>
    <property type="match status" value="1"/>
</dbReference>
<gene>
    <name evidence="4" type="ORF">HNQ64_001306</name>
</gene>
<organism evidence="4 5">
    <name type="scientific">Prosthecobacter dejongeii</name>
    <dbReference type="NCBI Taxonomy" id="48465"/>
    <lineage>
        <taxon>Bacteria</taxon>
        <taxon>Pseudomonadati</taxon>
        <taxon>Verrucomicrobiota</taxon>
        <taxon>Verrucomicrobiia</taxon>
        <taxon>Verrucomicrobiales</taxon>
        <taxon>Verrucomicrobiaceae</taxon>
        <taxon>Prosthecobacter</taxon>
    </lineage>
</organism>
<feature type="region of interest" description="Disordered" evidence="1">
    <location>
        <begin position="304"/>
        <end position="323"/>
    </location>
</feature>
<dbReference type="Pfam" id="PF01476">
    <property type="entry name" value="LysM"/>
    <property type="match status" value="2"/>
</dbReference>
<feature type="compositionally biased region" description="Pro residues" evidence="1">
    <location>
        <begin position="257"/>
        <end position="266"/>
    </location>
</feature>
<keyword evidence="5" id="KW-1185">Reference proteome</keyword>
<dbReference type="InterPro" id="IPR036779">
    <property type="entry name" value="LysM_dom_sf"/>
</dbReference>
<dbReference type="SMART" id="SM00257">
    <property type="entry name" value="LysM"/>
    <property type="match status" value="2"/>
</dbReference>
<dbReference type="PANTHER" id="PTHR33734">
    <property type="entry name" value="LYSM DOMAIN-CONTAINING GPI-ANCHORED PROTEIN 2"/>
    <property type="match status" value="1"/>
</dbReference>
<feature type="domain" description="LysM" evidence="3">
    <location>
        <begin position="320"/>
        <end position="364"/>
    </location>
</feature>
<evidence type="ECO:0000313" key="5">
    <source>
        <dbReference type="Proteomes" id="UP000534294"/>
    </source>
</evidence>
<accession>A0A7W7YJ17</accession>
<comment type="caution">
    <text evidence="4">The sequence shown here is derived from an EMBL/GenBank/DDBJ whole genome shotgun (WGS) entry which is preliminary data.</text>
</comment>
<evidence type="ECO:0000313" key="4">
    <source>
        <dbReference type="EMBL" id="MBB5037064.1"/>
    </source>
</evidence>
<feature type="region of interest" description="Disordered" evidence="1">
    <location>
        <begin position="251"/>
        <end position="270"/>
    </location>
</feature>
<dbReference type="EMBL" id="JACHIF010000002">
    <property type="protein sequence ID" value="MBB5037064.1"/>
    <property type="molecule type" value="Genomic_DNA"/>
</dbReference>
<feature type="compositionally biased region" description="Basic and acidic residues" evidence="1">
    <location>
        <begin position="304"/>
        <end position="315"/>
    </location>
</feature>
<dbReference type="GO" id="GO:0008932">
    <property type="term" value="F:lytic endotransglycosylase activity"/>
    <property type="evidence" value="ECO:0007669"/>
    <property type="project" value="TreeGrafter"/>
</dbReference>
<dbReference type="SUPFAM" id="SSF54106">
    <property type="entry name" value="LysM domain"/>
    <property type="match status" value="1"/>
</dbReference>
<reference evidence="4 5" key="1">
    <citation type="submission" date="2020-08" db="EMBL/GenBank/DDBJ databases">
        <title>Genomic Encyclopedia of Type Strains, Phase IV (KMG-IV): sequencing the most valuable type-strain genomes for metagenomic binning, comparative biology and taxonomic classification.</title>
        <authorList>
            <person name="Goeker M."/>
        </authorList>
    </citation>
    <scope>NUCLEOTIDE SEQUENCE [LARGE SCALE GENOMIC DNA]</scope>
    <source>
        <strain evidence="4 5">DSM 12251</strain>
    </source>
</reference>
<keyword evidence="2" id="KW-1133">Transmembrane helix</keyword>
<keyword evidence="2" id="KW-0812">Transmembrane</keyword>
<evidence type="ECO:0000256" key="1">
    <source>
        <dbReference type="SAM" id="MobiDB-lite"/>
    </source>
</evidence>
<dbReference type="CDD" id="cd00118">
    <property type="entry name" value="LysM"/>
    <property type="match status" value="2"/>
</dbReference>
<evidence type="ECO:0000259" key="3">
    <source>
        <dbReference type="PROSITE" id="PS51782"/>
    </source>
</evidence>